<name>A0A9D3Z6M0_DREPO</name>
<accession>A0A9D3Z6M0</accession>
<keyword evidence="2" id="KW-1185">Reference proteome</keyword>
<reference evidence="1" key="1">
    <citation type="journal article" date="2019" name="bioRxiv">
        <title>The Genome of the Zebra Mussel, Dreissena polymorpha: A Resource for Invasive Species Research.</title>
        <authorList>
            <person name="McCartney M.A."/>
            <person name="Auch B."/>
            <person name="Kono T."/>
            <person name="Mallez S."/>
            <person name="Zhang Y."/>
            <person name="Obille A."/>
            <person name="Becker A."/>
            <person name="Abrahante J.E."/>
            <person name="Garbe J."/>
            <person name="Badalamenti J.P."/>
            <person name="Herman A."/>
            <person name="Mangelson H."/>
            <person name="Liachko I."/>
            <person name="Sullivan S."/>
            <person name="Sone E.D."/>
            <person name="Koren S."/>
            <person name="Silverstein K.A.T."/>
            <person name="Beckman K.B."/>
            <person name="Gohl D.M."/>
        </authorList>
    </citation>
    <scope>NUCLEOTIDE SEQUENCE</scope>
    <source>
        <strain evidence="1">Duluth1</strain>
        <tissue evidence="1">Whole animal</tissue>
    </source>
</reference>
<proteinExistence type="predicted"/>
<organism evidence="1 2">
    <name type="scientific">Dreissena polymorpha</name>
    <name type="common">Zebra mussel</name>
    <name type="synonym">Mytilus polymorpha</name>
    <dbReference type="NCBI Taxonomy" id="45954"/>
    <lineage>
        <taxon>Eukaryota</taxon>
        <taxon>Metazoa</taxon>
        <taxon>Spiralia</taxon>
        <taxon>Lophotrochozoa</taxon>
        <taxon>Mollusca</taxon>
        <taxon>Bivalvia</taxon>
        <taxon>Autobranchia</taxon>
        <taxon>Heteroconchia</taxon>
        <taxon>Euheterodonta</taxon>
        <taxon>Imparidentia</taxon>
        <taxon>Neoheterodontei</taxon>
        <taxon>Myida</taxon>
        <taxon>Dreissenoidea</taxon>
        <taxon>Dreissenidae</taxon>
        <taxon>Dreissena</taxon>
    </lineage>
</organism>
<comment type="caution">
    <text evidence="1">The sequence shown here is derived from an EMBL/GenBank/DDBJ whole genome shotgun (WGS) entry which is preliminary data.</text>
</comment>
<dbReference type="AlphaFoldDB" id="A0A9D3Z6M0"/>
<gene>
    <name evidence="1" type="ORF">DPMN_072534</name>
</gene>
<protein>
    <submittedName>
        <fullName evidence="1">Uncharacterized protein</fullName>
    </submittedName>
</protein>
<sequence length="53" mass="5984">MATRYYELNSEKASGPVATRYYELNSEKAMKKKLYATTRDHAIVKVTSGGLKI</sequence>
<evidence type="ECO:0000313" key="1">
    <source>
        <dbReference type="EMBL" id="KAH3712777.1"/>
    </source>
</evidence>
<dbReference type="EMBL" id="JAIWYP010000014">
    <property type="protein sequence ID" value="KAH3712777.1"/>
    <property type="molecule type" value="Genomic_DNA"/>
</dbReference>
<evidence type="ECO:0000313" key="2">
    <source>
        <dbReference type="Proteomes" id="UP000828390"/>
    </source>
</evidence>
<reference evidence="1" key="2">
    <citation type="submission" date="2020-11" db="EMBL/GenBank/DDBJ databases">
        <authorList>
            <person name="McCartney M.A."/>
            <person name="Auch B."/>
            <person name="Kono T."/>
            <person name="Mallez S."/>
            <person name="Becker A."/>
            <person name="Gohl D.M."/>
            <person name="Silverstein K.A.T."/>
            <person name="Koren S."/>
            <person name="Bechman K.B."/>
            <person name="Herman A."/>
            <person name="Abrahante J.E."/>
            <person name="Garbe J."/>
        </authorList>
    </citation>
    <scope>NUCLEOTIDE SEQUENCE</scope>
    <source>
        <strain evidence="1">Duluth1</strain>
        <tissue evidence="1">Whole animal</tissue>
    </source>
</reference>
<dbReference type="Proteomes" id="UP000828390">
    <property type="component" value="Unassembled WGS sequence"/>
</dbReference>